<proteinExistence type="predicted"/>
<dbReference type="Gene3D" id="3.30.1330.40">
    <property type="entry name" value="RutC-like"/>
    <property type="match status" value="1"/>
</dbReference>
<sequence length="119" mass="12910">MTPTYINPRDLAHRSDAVVWNGVAYLPGVMPRDGSATLTEQTRDVLAQIDALLALAGTSKDMLLTATIWMNNVKHDAAGFNAVWNEWLVSGRKPVRACIESSFQIPGLMEVMVTAAVPA</sequence>
<dbReference type="EMBL" id="JAHYBZ010000005">
    <property type="protein sequence ID" value="MBW6399263.1"/>
    <property type="molecule type" value="Genomic_DNA"/>
</dbReference>
<dbReference type="RefSeq" id="WP_219763876.1">
    <property type="nucleotide sequence ID" value="NZ_JAHYBZ010000005.1"/>
</dbReference>
<accession>A0ABS7AAQ2</accession>
<protein>
    <submittedName>
        <fullName evidence="1">RidA family protein</fullName>
    </submittedName>
</protein>
<organism evidence="1 2">
    <name type="scientific">Roseomonas alba</name>
    <dbReference type="NCBI Taxonomy" id="2846776"/>
    <lineage>
        <taxon>Bacteria</taxon>
        <taxon>Pseudomonadati</taxon>
        <taxon>Pseudomonadota</taxon>
        <taxon>Alphaproteobacteria</taxon>
        <taxon>Acetobacterales</taxon>
        <taxon>Roseomonadaceae</taxon>
        <taxon>Roseomonas</taxon>
    </lineage>
</organism>
<name>A0ABS7AAQ2_9PROT</name>
<comment type="caution">
    <text evidence="1">The sequence shown here is derived from an EMBL/GenBank/DDBJ whole genome shotgun (WGS) entry which is preliminary data.</text>
</comment>
<dbReference type="PANTHER" id="PTHR47328:SF1">
    <property type="entry name" value="RUTC FAMILY PROTEIN YOAB"/>
    <property type="match status" value="1"/>
</dbReference>
<gene>
    <name evidence="1" type="ORF">KPL78_15480</name>
</gene>
<dbReference type="InterPro" id="IPR035709">
    <property type="entry name" value="YoaB-like"/>
</dbReference>
<evidence type="ECO:0000313" key="1">
    <source>
        <dbReference type="EMBL" id="MBW6399263.1"/>
    </source>
</evidence>
<keyword evidence="2" id="KW-1185">Reference proteome</keyword>
<dbReference type="Pfam" id="PF01042">
    <property type="entry name" value="Ribonuc_L-PSP"/>
    <property type="match status" value="1"/>
</dbReference>
<evidence type="ECO:0000313" key="2">
    <source>
        <dbReference type="Proteomes" id="UP001196565"/>
    </source>
</evidence>
<dbReference type="InterPro" id="IPR006175">
    <property type="entry name" value="YjgF/YER057c/UK114"/>
</dbReference>
<dbReference type="SUPFAM" id="SSF55298">
    <property type="entry name" value="YjgF-like"/>
    <property type="match status" value="1"/>
</dbReference>
<dbReference type="InterPro" id="IPR035959">
    <property type="entry name" value="RutC-like_sf"/>
</dbReference>
<dbReference type="PANTHER" id="PTHR47328">
    <property type="match status" value="1"/>
</dbReference>
<dbReference type="Proteomes" id="UP001196565">
    <property type="component" value="Unassembled WGS sequence"/>
</dbReference>
<dbReference type="CDD" id="cd06150">
    <property type="entry name" value="YjgF_YER057c_UK114_like_2"/>
    <property type="match status" value="1"/>
</dbReference>
<reference evidence="1 2" key="1">
    <citation type="submission" date="2021-07" db="EMBL/GenBank/DDBJ databases">
        <authorList>
            <person name="So Y."/>
        </authorList>
    </citation>
    <scope>NUCLEOTIDE SEQUENCE [LARGE SCALE GENOMIC DNA]</scope>
    <source>
        <strain evidence="1 2">HJA6</strain>
    </source>
</reference>